<dbReference type="eggNOG" id="ENOG502RQDC">
    <property type="taxonomic scope" value="Eukaryota"/>
</dbReference>
<keyword evidence="3" id="KW-1185">Reference proteome</keyword>
<dbReference type="InParanoid" id="A0A061DH99"/>
<feature type="domain" description="F-box associated beta-propeller type 1" evidence="1">
    <location>
        <begin position="110"/>
        <end position="296"/>
    </location>
</feature>
<dbReference type="Pfam" id="PF07734">
    <property type="entry name" value="FBA_1"/>
    <property type="match status" value="1"/>
</dbReference>
<proteinExistence type="predicted"/>
<dbReference type="GO" id="GO:0031146">
    <property type="term" value="P:SCF-dependent proteasomal ubiquitin-dependent protein catabolic process"/>
    <property type="evidence" value="ECO:0000318"/>
    <property type="project" value="GO_Central"/>
</dbReference>
<reference evidence="2 3" key="1">
    <citation type="journal article" date="2013" name="Genome Biol.">
        <title>The genome sequence of the most widely cultivated cacao type and its use to identify candidate genes regulating pod color.</title>
        <authorList>
            <person name="Motamayor J.C."/>
            <person name="Mockaitis K."/>
            <person name="Schmutz J."/>
            <person name="Haiminen N."/>
            <person name="Iii D.L."/>
            <person name="Cornejo O."/>
            <person name="Findley S.D."/>
            <person name="Zheng P."/>
            <person name="Utro F."/>
            <person name="Royaert S."/>
            <person name="Saski C."/>
            <person name="Jenkins J."/>
            <person name="Podicheti R."/>
            <person name="Zhao M."/>
            <person name="Scheffler B.E."/>
            <person name="Stack J.C."/>
            <person name="Feltus F.A."/>
            <person name="Mustiga G.M."/>
            <person name="Amores F."/>
            <person name="Phillips W."/>
            <person name="Marelli J.P."/>
            <person name="May G.D."/>
            <person name="Shapiro H."/>
            <person name="Ma J."/>
            <person name="Bustamante C.D."/>
            <person name="Schnell R.J."/>
            <person name="Main D."/>
            <person name="Gilbert D."/>
            <person name="Parida L."/>
            <person name="Kuhn D.N."/>
        </authorList>
    </citation>
    <scope>NUCLEOTIDE SEQUENCE [LARGE SCALE GENOMIC DNA]</scope>
    <source>
        <strain evidence="3">cv. Matina 1-6</strain>
    </source>
</reference>
<dbReference type="PANTHER" id="PTHR35546:SF100">
    <property type="entry name" value="F-BOX DOMAIN-CONTAINING PROTEIN"/>
    <property type="match status" value="1"/>
</dbReference>
<dbReference type="Gramene" id="EOX91131">
    <property type="protein sequence ID" value="EOX91131"/>
    <property type="gene ID" value="TCM_000412"/>
</dbReference>
<dbReference type="NCBIfam" id="TIGR01640">
    <property type="entry name" value="F_box_assoc_1"/>
    <property type="match status" value="1"/>
</dbReference>
<dbReference type="InterPro" id="IPR006527">
    <property type="entry name" value="F-box-assoc_dom_typ1"/>
</dbReference>
<dbReference type="PANTHER" id="PTHR35546">
    <property type="entry name" value="F-BOX PROTEIN INTERACTION DOMAIN PROTEIN-RELATED"/>
    <property type="match status" value="1"/>
</dbReference>
<sequence>MDKGKMRPNFYGNNNCKMYLDLKDIIRENALRYLPAKSLFRCTGVCREWELQISTPFFAHNQSNSFHSTSGFFYQTQAGVPSFMSLDPMAYGVPDPPLTFLPEPVDIRASCNGLLCCQGRTGYRAYYICNPVTKRWKELPKPGADHGPDPAVVLLFEPSLLNFIANYKLVCAFPSELGGYEFDIYSSEKGSWRNPGEICFGDWKLLPKSGVHVNGTVYWLSSQGVIAFDLTSERSQLLSSAPGALGMMSGKLCAAYVRGQRLVVSLLSNTHSNTMRLHSDARTWVEIQSDINLDPTVAAESYSYTPYHFSGRYGHGSGGVVFIGDDMVLLRNGNKFYSYDMKKKASNSLGEVNIDSDAGIVVYVNSLVEL</sequence>
<dbReference type="InterPro" id="IPR017451">
    <property type="entry name" value="F-box-assoc_interact_dom"/>
</dbReference>
<dbReference type="EMBL" id="CM001879">
    <property type="protein sequence ID" value="EOX91131.1"/>
    <property type="molecule type" value="Genomic_DNA"/>
</dbReference>
<dbReference type="GO" id="GO:0000151">
    <property type="term" value="C:ubiquitin ligase complex"/>
    <property type="evidence" value="ECO:0000318"/>
    <property type="project" value="GO_Central"/>
</dbReference>
<evidence type="ECO:0000259" key="1">
    <source>
        <dbReference type="Pfam" id="PF07734"/>
    </source>
</evidence>
<dbReference type="GO" id="GO:0004842">
    <property type="term" value="F:ubiquitin-protein transferase activity"/>
    <property type="evidence" value="ECO:0000318"/>
    <property type="project" value="GO_Central"/>
</dbReference>
<dbReference type="HOGENOM" id="CLU_056848_0_0_1"/>
<dbReference type="InterPro" id="IPR036047">
    <property type="entry name" value="F-box-like_dom_sf"/>
</dbReference>
<dbReference type="AlphaFoldDB" id="A0A061DH99"/>
<dbReference type="Proteomes" id="UP000026915">
    <property type="component" value="Chromosome 1"/>
</dbReference>
<dbReference type="SUPFAM" id="SSF50965">
    <property type="entry name" value="Galactose oxidase, central domain"/>
    <property type="match status" value="1"/>
</dbReference>
<gene>
    <name evidence="2" type="ORF">TCM_000412</name>
</gene>
<name>A0A061DH99_THECC</name>
<protein>
    <submittedName>
        <fullName evidence="2">F-box family protein, putative</fullName>
    </submittedName>
</protein>
<organism evidence="2 3">
    <name type="scientific">Theobroma cacao</name>
    <name type="common">Cacao</name>
    <name type="synonym">Cocoa</name>
    <dbReference type="NCBI Taxonomy" id="3641"/>
    <lineage>
        <taxon>Eukaryota</taxon>
        <taxon>Viridiplantae</taxon>
        <taxon>Streptophyta</taxon>
        <taxon>Embryophyta</taxon>
        <taxon>Tracheophyta</taxon>
        <taxon>Spermatophyta</taxon>
        <taxon>Magnoliopsida</taxon>
        <taxon>eudicotyledons</taxon>
        <taxon>Gunneridae</taxon>
        <taxon>Pentapetalae</taxon>
        <taxon>rosids</taxon>
        <taxon>malvids</taxon>
        <taxon>Malvales</taxon>
        <taxon>Malvaceae</taxon>
        <taxon>Byttnerioideae</taxon>
        <taxon>Theobroma</taxon>
    </lineage>
</organism>
<evidence type="ECO:0000313" key="2">
    <source>
        <dbReference type="EMBL" id="EOX91131.1"/>
    </source>
</evidence>
<dbReference type="SUPFAM" id="SSF81383">
    <property type="entry name" value="F-box domain"/>
    <property type="match status" value="1"/>
</dbReference>
<dbReference type="InterPro" id="IPR011043">
    <property type="entry name" value="Gal_Oxase/kelch_b-propeller"/>
</dbReference>
<dbReference type="GO" id="GO:0006355">
    <property type="term" value="P:regulation of DNA-templated transcription"/>
    <property type="evidence" value="ECO:0000318"/>
    <property type="project" value="GO_Central"/>
</dbReference>
<dbReference type="STRING" id="3641.A0A061DH99"/>
<accession>A0A061DH99</accession>
<dbReference type="OMA" id="EYKLVCA"/>
<evidence type="ECO:0000313" key="3">
    <source>
        <dbReference type="Proteomes" id="UP000026915"/>
    </source>
</evidence>
<dbReference type="InterPro" id="IPR055290">
    <property type="entry name" value="At3g26010-like"/>
</dbReference>